<dbReference type="PANTHER" id="PTHR39583">
    <property type="entry name" value="TYPE II SECRETION SYSTEM PROTEIN J-RELATED"/>
    <property type="match status" value="1"/>
</dbReference>
<evidence type="ECO:0000313" key="6">
    <source>
        <dbReference type="EMBL" id="VEA69749.1"/>
    </source>
</evidence>
<dbReference type="InterPro" id="IPR016419">
    <property type="entry name" value="Prepilin_Pept-dep_B_prd"/>
</dbReference>
<dbReference type="Proteomes" id="UP000271603">
    <property type="component" value="Chromosome"/>
</dbReference>
<sequence length="193" mass="21144">MLTPSRGFTLPEVLLAMAAGSLIMLAATKAYPALRQQSAAFLGAYQLELRLRQAAFGIEKDLRRAGFCAGRCAGRPLTIARHAGEAADSCVIVAYDLNRNGRWETAGDEAEKFGYRLRAGRLERQRGVSQCNGGGWENLFERDEVRIETFSIRLLPGNHGRRLLRLTLSGRSASAAGHARSVRWDINVEAPSS</sequence>
<dbReference type="Proteomes" id="UP000307968">
    <property type="component" value="Chromosome"/>
</dbReference>
<evidence type="ECO:0000313" key="9">
    <source>
        <dbReference type="Proteomes" id="UP000307968"/>
    </source>
</evidence>
<dbReference type="PIRSF" id="PIRSF004525">
    <property type="entry name" value="Pilin_peptidase-dep_B_prd"/>
    <property type="match status" value="1"/>
</dbReference>
<keyword evidence="3" id="KW-0812">Transmembrane</keyword>
<evidence type="ECO:0000313" key="8">
    <source>
        <dbReference type="Proteomes" id="UP000271603"/>
    </source>
</evidence>
<reference evidence="6 8" key="1">
    <citation type="submission" date="2018-12" db="EMBL/GenBank/DDBJ databases">
        <authorList>
            <consortium name="Pathogen Informatics"/>
        </authorList>
    </citation>
    <scope>NUCLEOTIDE SEQUENCE [LARGE SCALE GENOMIC DNA]</scope>
    <source>
        <strain evidence="7 9">NCTC12971</strain>
        <strain evidence="6 8">NCTC9419</strain>
    </source>
</reference>
<evidence type="ECO:0000256" key="1">
    <source>
        <dbReference type="ARBA" id="ARBA00004167"/>
    </source>
</evidence>
<keyword evidence="2" id="KW-0488">Methylation</keyword>
<dbReference type="InterPro" id="IPR012902">
    <property type="entry name" value="N_methyl_site"/>
</dbReference>
<proteinExistence type="predicted"/>
<dbReference type="PROSITE" id="PS00409">
    <property type="entry name" value="PROKAR_NTER_METHYL"/>
    <property type="match status" value="1"/>
</dbReference>
<dbReference type="PANTHER" id="PTHR39583:SF3">
    <property type="entry name" value="PREPILIN PEPTIDASE-DEPENDENT PROTEIN B"/>
    <property type="match status" value="1"/>
</dbReference>
<evidence type="ECO:0000256" key="2">
    <source>
        <dbReference type="ARBA" id="ARBA00022481"/>
    </source>
</evidence>
<gene>
    <name evidence="7" type="ORF">NCTC12971_04554</name>
    <name evidence="6" type="ORF">NCTC9419_01235</name>
</gene>
<dbReference type="Pfam" id="PF07963">
    <property type="entry name" value="N_methyl"/>
    <property type="match status" value="1"/>
</dbReference>
<keyword evidence="5" id="KW-0472">Membrane</keyword>
<dbReference type="EMBL" id="LR590463">
    <property type="protein sequence ID" value="VTP66347.1"/>
    <property type="molecule type" value="Genomic_DNA"/>
</dbReference>
<dbReference type="NCBIfam" id="NF007848">
    <property type="entry name" value="PRK10557.1"/>
    <property type="match status" value="1"/>
</dbReference>
<dbReference type="GO" id="GO:0015628">
    <property type="term" value="P:protein secretion by the type II secretion system"/>
    <property type="evidence" value="ECO:0007669"/>
    <property type="project" value="TreeGrafter"/>
</dbReference>
<evidence type="ECO:0000256" key="5">
    <source>
        <dbReference type="ARBA" id="ARBA00023136"/>
    </source>
</evidence>
<dbReference type="NCBIfam" id="TIGR02532">
    <property type="entry name" value="IV_pilin_GFxxxE"/>
    <property type="match status" value="1"/>
</dbReference>
<evidence type="ECO:0000313" key="7">
    <source>
        <dbReference type="EMBL" id="VTP66347.1"/>
    </source>
</evidence>
<organism evidence="6 8">
    <name type="scientific">Serratia rubidaea</name>
    <name type="common">Serratia marinorubra</name>
    <dbReference type="NCBI Taxonomy" id="61652"/>
    <lineage>
        <taxon>Bacteria</taxon>
        <taxon>Pseudomonadati</taxon>
        <taxon>Pseudomonadota</taxon>
        <taxon>Gammaproteobacteria</taxon>
        <taxon>Enterobacterales</taxon>
        <taxon>Yersiniaceae</taxon>
        <taxon>Serratia</taxon>
    </lineage>
</organism>
<dbReference type="GeneID" id="61762473"/>
<protein>
    <submittedName>
        <fullName evidence="6">Type II secretory pathway, component PulJ</fullName>
    </submittedName>
</protein>
<keyword evidence="4" id="KW-1133">Transmembrane helix</keyword>
<dbReference type="STRING" id="61652.AXX16_1516"/>
<dbReference type="InterPro" id="IPR051621">
    <property type="entry name" value="T2SS_protein_J"/>
</dbReference>
<evidence type="ECO:0000256" key="3">
    <source>
        <dbReference type="ARBA" id="ARBA00022692"/>
    </source>
</evidence>
<dbReference type="GO" id="GO:0016020">
    <property type="term" value="C:membrane"/>
    <property type="evidence" value="ECO:0007669"/>
    <property type="project" value="UniProtKB-SubCell"/>
</dbReference>
<dbReference type="RefSeq" id="WP_054307707.1">
    <property type="nucleotide sequence ID" value="NZ_CAMIPJ010000012.1"/>
</dbReference>
<evidence type="ECO:0000256" key="4">
    <source>
        <dbReference type="ARBA" id="ARBA00022989"/>
    </source>
</evidence>
<dbReference type="EMBL" id="LR134155">
    <property type="protein sequence ID" value="VEA69749.1"/>
    <property type="molecule type" value="Genomic_DNA"/>
</dbReference>
<accession>A0A447QIE3</accession>
<comment type="subcellular location">
    <subcellularLocation>
        <location evidence="1">Membrane</location>
        <topology evidence="1">Single-pass membrane protein</topology>
    </subcellularLocation>
</comment>
<dbReference type="AlphaFoldDB" id="A0A447QIE3"/>
<dbReference type="KEGG" id="srz:AXX16_1516"/>
<name>A0A447QIE3_SERRU</name>